<dbReference type="Proteomes" id="UP000234275">
    <property type="component" value="Unassembled WGS sequence"/>
</dbReference>
<dbReference type="AlphaFoldDB" id="A0A2I2GMN7"/>
<dbReference type="Gene3D" id="1.25.40.10">
    <property type="entry name" value="Tetratricopeptide repeat domain"/>
    <property type="match status" value="1"/>
</dbReference>
<dbReference type="RefSeq" id="XP_024709422.1">
    <property type="nucleotide sequence ID" value="XM_024848119.1"/>
</dbReference>
<dbReference type="GeneID" id="36555818"/>
<protein>
    <recommendedName>
        <fullName evidence="3">Tetratricopeptide repeat domain protein</fullName>
    </recommendedName>
</protein>
<dbReference type="OrthoDB" id="4473276at2759"/>
<dbReference type="InterPro" id="IPR011990">
    <property type="entry name" value="TPR-like_helical_dom_sf"/>
</dbReference>
<reference evidence="1 2" key="1">
    <citation type="submission" date="2016-12" db="EMBL/GenBank/DDBJ databases">
        <title>The genomes of Aspergillus section Nigri reveals drivers in fungal speciation.</title>
        <authorList>
            <consortium name="DOE Joint Genome Institute"/>
            <person name="Vesth T.C."/>
            <person name="Nybo J."/>
            <person name="Theobald S."/>
            <person name="Brandl J."/>
            <person name="Frisvad J.C."/>
            <person name="Nielsen K.F."/>
            <person name="Lyhne E.K."/>
            <person name="Kogle M.E."/>
            <person name="Kuo A."/>
            <person name="Riley R."/>
            <person name="Clum A."/>
            <person name="Nolan M."/>
            <person name="Lipzen A."/>
            <person name="Salamov A."/>
            <person name="Henrissat B."/>
            <person name="Wiebenga A."/>
            <person name="De Vries R.P."/>
            <person name="Grigoriev I.V."/>
            <person name="Mortensen U.H."/>
            <person name="Andersen M.R."/>
            <person name="Baker S.E."/>
        </authorList>
    </citation>
    <scope>NUCLEOTIDE SEQUENCE [LARGE SCALE GENOMIC DNA]</scope>
    <source>
        <strain evidence="1 2">IBT 23096</strain>
    </source>
</reference>
<organism evidence="1 2">
    <name type="scientific">Aspergillus steynii IBT 23096</name>
    <dbReference type="NCBI Taxonomy" id="1392250"/>
    <lineage>
        <taxon>Eukaryota</taxon>
        <taxon>Fungi</taxon>
        <taxon>Dikarya</taxon>
        <taxon>Ascomycota</taxon>
        <taxon>Pezizomycotina</taxon>
        <taxon>Eurotiomycetes</taxon>
        <taxon>Eurotiomycetidae</taxon>
        <taxon>Eurotiales</taxon>
        <taxon>Aspergillaceae</taxon>
        <taxon>Aspergillus</taxon>
        <taxon>Aspergillus subgen. Circumdati</taxon>
    </lineage>
</organism>
<keyword evidence="2" id="KW-1185">Reference proteome</keyword>
<name>A0A2I2GMN7_9EURO</name>
<comment type="caution">
    <text evidence="1">The sequence shown here is derived from an EMBL/GenBank/DDBJ whole genome shotgun (WGS) entry which is preliminary data.</text>
</comment>
<accession>A0A2I2GMN7</accession>
<evidence type="ECO:0008006" key="3">
    <source>
        <dbReference type="Google" id="ProtNLM"/>
    </source>
</evidence>
<proteinExistence type="predicted"/>
<dbReference type="EMBL" id="MSFO01000001">
    <property type="protein sequence ID" value="PLB54120.1"/>
    <property type="molecule type" value="Genomic_DNA"/>
</dbReference>
<gene>
    <name evidence="1" type="ORF">P170DRAFT_431780</name>
</gene>
<evidence type="ECO:0000313" key="1">
    <source>
        <dbReference type="EMBL" id="PLB54120.1"/>
    </source>
</evidence>
<sequence>MATPSDTPDELVIPSGPFWDTLDPVISSAVALCFTPQELEDLKLDPSASNPAKLHTLQEALTEKLLTLEAASQPSTLHEQNYNQWQDLKSSLFHVHRGLGDKEEQEKILLEMINTPSAAGRDLAALHNLSALCEEKGEYEKAERLALEVLPAIQGHALLGAASPQALGSLRVLIKAMWGQGKTAQADDYVKQASASIDNLVGTPFAKYQQEERDALVEVMAGMKSK</sequence>
<evidence type="ECO:0000313" key="2">
    <source>
        <dbReference type="Proteomes" id="UP000234275"/>
    </source>
</evidence>
<dbReference type="VEuPathDB" id="FungiDB:P170DRAFT_431780"/>